<organism evidence="2">
    <name type="scientific">marine sediment metagenome</name>
    <dbReference type="NCBI Taxonomy" id="412755"/>
    <lineage>
        <taxon>unclassified sequences</taxon>
        <taxon>metagenomes</taxon>
        <taxon>ecological metagenomes</taxon>
    </lineage>
</organism>
<evidence type="ECO:0000256" key="1">
    <source>
        <dbReference type="SAM" id="Phobius"/>
    </source>
</evidence>
<proteinExistence type="predicted"/>
<dbReference type="EMBL" id="BARS01018519">
    <property type="protein sequence ID" value="GAF95404.1"/>
    <property type="molecule type" value="Genomic_DNA"/>
</dbReference>
<feature type="non-terminal residue" evidence="2">
    <location>
        <position position="31"/>
    </location>
</feature>
<sequence>MTLGEKIWWLLILYTTFIRIKYLWFKGEFRP</sequence>
<dbReference type="AlphaFoldDB" id="X0TQ78"/>
<gene>
    <name evidence="2" type="ORF">S01H1_30131</name>
</gene>
<comment type="caution">
    <text evidence="2">The sequence shown here is derived from an EMBL/GenBank/DDBJ whole genome shotgun (WGS) entry which is preliminary data.</text>
</comment>
<evidence type="ECO:0000313" key="2">
    <source>
        <dbReference type="EMBL" id="GAF95404.1"/>
    </source>
</evidence>
<protein>
    <submittedName>
        <fullName evidence="2">Uncharacterized protein</fullName>
    </submittedName>
</protein>
<name>X0TQ78_9ZZZZ</name>
<keyword evidence="1" id="KW-0812">Transmembrane</keyword>
<accession>X0TQ78</accession>
<keyword evidence="1" id="KW-0472">Membrane</keyword>
<feature type="transmembrane region" description="Helical" evidence="1">
    <location>
        <begin position="6"/>
        <end position="25"/>
    </location>
</feature>
<reference evidence="2" key="1">
    <citation type="journal article" date="2014" name="Front. Microbiol.">
        <title>High frequency of phylogenetically diverse reductive dehalogenase-homologous genes in deep subseafloor sedimentary metagenomes.</title>
        <authorList>
            <person name="Kawai M."/>
            <person name="Futagami T."/>
            <person name="Toyoda A."/>
            <person name="Takaki Y."/>
            <person name="Nishi S."/>
            <person name="Hori S."/>
            <person name="Arai W."/>
            <person name="Tsubouchi T."/>
            <person name="Morono Y."/>
            <person name="Uchiyama I."/>
            <person name="Ito T."/>
            <person name="Fujiyama A."/>
            <person name="Inagaki F."/>
            <person name="Takami H."/>
        </authorList>
    </citation>
    <scope>NUCLEOTIDE SEQUENCE</scope>
    <source>
        <strain evidence="2">Expedition CK06-06</strain>
    </source>
</reference>
<keyword evidence="1" id="KW-1133">Transmembrane helix</keyword>